<proteinExistence type="inferred from homology"/>
<gene>
    <name evidence="11" type="ORF">CTheo_2094</name>
</gene>
<keyword evidence="7 9" id="KW-0472">Membrane</keyword>
<dbReference type="NCBIfam" id="TIGR01297">
    <property type="entry name" value="CDF"/>
    <property type="match status" value="1"/>
</dbReference>
<dbReference type="OrthoDB" id="78669at2759"/>
<dbReference type="GO" id="GO:0016020">
    <property type="term" value="C:membrane"/>
    <property type="evidence" value="ECO:0007669"/>
    <property type="project" value="UniProtKB-SubCell"/>
</dbReference>
<feature type="transmembrane region" description="Helical" evidence="9">
    <location>
        <begin position="673"/>
        <end position="699"/>
    </location>
</feature>
<dbReference type="GO" id="GO:0031410">
    <property type="term" value="C:cytoplasmic vesicle"/>
    <property type="evidence" value="ECO:0007669"/>
    <property type="project" value="TreeGrafter"/>
</dbReference>
<keyword evidence="4 9" id="KW-0812">Transmembrane</keyword>
<dbReference type="AlphaFoldDB" id="A0A5N5QSB4"/>
<feature type="transmembrane region" description="Helical" evidence="9">
    <location>
        <begin position="21"/>
        <end position="38"/>
    </location>
</feature>
<feature type="transmembrane region" description="Helical" evidence="9">
    <location>
        <begin position="123"/>
        <end position="145"/>
    </location>
</feature>
<evidence type="ECO:0000256" key="4">
    <source>
        <dbReference type="ARBA" id="ARBA00022692"/>
    </source>
</evidence>
<dbReference type="InterPro" id="IPR045316">
    <property type="entry name" value="Msc2-like"/>
</dbReference>
<evidence type="ECO:0000256" key="5">
    <source>
        <dbReference type="ARBA" id="ARBA00022989"/>
    </source>
</evidence>
<feature type="transmembrane region" description="Helical" evidence="9">
    <location>
        <begin position="50"/>
        <end position="71"/>
    </location>
</feature>
<dbReference type="PANTHER" id="PTHR45755">
    <property type="match status" value="1"/>
</dbReference>
<evidence type="ECO:0000256" key="3">
    <source>
        <dbReference type="ARBA" id="ARBA00022448"/>
    </source>
</evidence>
<dbReference type="PANTHER" id="PTHR45755:SF4">
    <property type="entry name" value="ZINC TRANSPORTER 7"/>
    <property type="match status" value="1"/>
</dbReference>
<organism evidence="11 12">
    <name type="scientific">Ceratobasidium theobromae</name>
    <dbReference type="NCBI Taxonomy" id="1582974"/>
    <lineage>
        <taxon>Eukaryota</taxon>
        <taxon>Fungi</taxon>
        <taxon>Dikarya</taxon>
        <taxon>Basidiomycota</taxon>
        <taxon>Agaricomycotina</taxon>
        <taxon>Agaricomycetes</taxon>
        <taxon>Cantharellales</taxon>
        <taxon>Ceratobasidiaceae</taxon>
        <taxon>Ceratobasidium</taxon>
    </lineage>
</organism>
<dbReference type="GO" id="GO:0006882">
    <property type="term" value="P:intracellular zinc ion homeostasis"/>
    <property type="evidence" value="ECO:0007669"/>
    <property type="project" value="InterPro"/>
</dbReference>
<feature type="domain" description="Cation efflux protein transmembrane" evidence="10">
    <location>
        <begin position="322"/>
        <end position="455"/>
    </location>
</feature>
<feature type="compositionally biased region" description="Low complexity" evidence="8">
    <location>
        <begin position="496"/>
        <end position="505"/>
    </location>
</feature>
<accession>A0A5N5QSB4</accession>
<dbReference type="Pfam" id="PF01545">
    <property type="entry name" value="Cation_efflux"/>
    <property type="match status" value="2"/>
</dbReference>
<feature type="transmembrane region" description="Helical" evidence="9">
    <location>
        <begin position="157"/>
        <end position="175"/>
    </location>
</feature>
<feature type="transmembrane region" description="Helical" evidence="9">
    <location>
        <begin position="223"/>
        <end position="240"/>
    </location>
</feature>
<reference evidence="11 12" key="1">
    <citation type="journal article" date="2019" name="Fungal Biol. Biotechnol.">
        <title>Draft genome sequence of fastidious pathogen Ceratobasidium theobromae, which causes vascular-streak dieback in Theobroma cacao.</title>
        <authorList>
            <person name="Ali S.S."/>
            <person name="Asman A."/>
            <person name="Shao J."/>
            <person name="Firmansyah A.P."/>
            <person name="Susilo A.W."/>
            <person name="Rosmana A."/>
            <person name="McMahon P."/>
            <person name="Junaid M."/>
            <person name="Guest D."/>
            <person name="Kheng T.Y."/>
            <person name="Meinhardt L.W."/>
            <person name="Bailey B.A."/>
        </authorList>
    </citation>
    <scope>NUCLEOTIDE SEQUENCE [LARGE SCALE GENOMIC DNA]</scope>
    <source>
        <strain evidence="11 12">CT2</strain>
    </source>
</reference>
<feature type="compositionally biased region" description="Basic and acidic residues" evidence="8">
    <location>
        <begin position="506"/>
        <end position="517"/>
    </location>
</feature>
<feature type="region of interest" description="Disordered" evidence="8">
    <location>
        <begin position="448"/>
        <end position="609"/>
    </location>
</feature>
<feature type="transmembrane region" description="Helical" evidence="9">
    <location>
        <begin position="83"/>
        <end position="103"/>
    </location>
</feature>
<feature type="compositionally biased region" description="Low complexity" evidence="8">
    <location>
        <begin position="595"/>
        <end position="607"/>
    </location>
</feature>
<name>A0A5N5QSB4_9AGAM</name>
<dbReference type="Proteomes" id="UP000383932">
    <property type="component" value="Unassembled WGS sequence"/>
</dbReference>
<dbReference type="InterPro" id="IPR002524">
    <property type="entry name" value="Cation_efflux"/>
</dbReference>
<keyword evidence="5 9" id="KW-1133">Transmembrane helix</keyword>
<evidence type="ECO:0000256" key="1">
    <source>
        <dbReference type="ARBA" id="ARBA00004141"/>
    </source>
</evidence>
<sequence length="847" mass="90946">MRSKTPLNPRNDAFKTRNSEGAARVLANAVLACGTFAARNWLFERGVGSVWLAEHVLFCAGVGMALKFFFIRRWNARRIEWPLLALSSFLNFVRIVSFCAALARIGPLRLLIFAYLTPTWIQSIISFSSTRALASTGLAVVISALSDAKWTTHQLHIPAPGYGFLIIHALATWAHDHTIHALAPSSGGAANAGGASIFGALVCAVPAHFIAVGAGAVHPTPDLPVTSLLAIIILAAAFFLTSGLSPGNSRPVGLPLLIAFCMSPVLFRVVPTGADFIVAGLTAYGASHRSLSSLSEAKSQPTSRLLRSYLKTILANPESRKIFYFLMLNMCYMLVQMLYGIWTNSLGLISDAIHMAFDCMAIGVGLFASVMATWPPNERFTYGYGRIETLSGFANGIFLILISIFIIFEAVQRLLDPPEMNTSQLLLVSGIGLGVNLFGMFAMGGHHHGHSHGGHSHGHSHGSSSHSHSHSHSHDHGHSHESTQPRRESAPTVLVNGHGHTNGNGAHDHGHGGHSHDSNGINGHAHDNCDDHSHGHDHSHSGDHGHSHDGDHGHSHGNGHNHSHTEDHSHSHGDHGHSQNGNHGLAPLHVPPRNSTPSPGPLLSPTLPFIPANMQPISIEPHHSEHVHQAPTSPATAPPYYYSGPTEQNHTTSSSHGHSHGHDHGQSHNMRGVFLHVMADTLGSVGVIISTLLIQWYGWTGFDPIASLFIAILIAASVIPLVMDCAKVLSLDVGERETSIRQALIELSNVDGLASYSAPRFWPKDGESLVGSIHIQLAPSASSFDPAGAHRAQHITYVNADRVVDRVEQLLRARIQGLDELTIQVEGGRDQPWCSCLNDLGPGRSSI</sequence>
<dbReference type="EMBL" id="SSOP01000020">
    <property type="protein sequence ID" value="KAB5594463.1"/>
    <property type="molecule type" value="Genomic_DNA"/>
</dbReference>
<comment type="subcellular location">
    <subcellularLocation>
        <location evidence="1">Membrane</location>
        <topology evidence="1">Multi-pass membrane protein</topology>
    </subcellularLocation>
</comment>
<evidence type="ECO:0000313" key="11">
    <source>
        <dbReference type="EMBL" id="KAB5594463.1"/>
    </source>
</evidence>
<feature type="compositionally biased region" description="Basic and acidic residues" evidence="8">
    <location>
        <begin position="524"/>
        <end position="554"/>
    </location>
</feature>
<feature type="transmembrane region" description="Helical" evidence="9">
    <location>
        <begin position="705"/>
        <end position="723"/>
    </location>
</feature>
<comment type="similarity">
    <text evidence="2">Belongs to the cation diffusion facilitator (CDF) transporter (TC 2.A.4) family. SLC30A subfamily.</text>
</comment>
<keyword evidence="6" id="KW-0406">Ion transport</keyword>
<dbReference type="GO" id="GO:0005385">
    <property type="term" value="F:zinc ion transmembrane transporter activity"/>
    <property type="evidence" value="ECO:0007669"/>
    <property type="project" value="InterPro"/>
</dbReference>
<feature type="compositionally biased region" description="Basic and acidic residues" evidence="8">
    <location>
        <begin position="563"/>
        <end position="577"/>
    </location>
</feature>
<keyword evidence="12" id="KW-1185">Reference proteome</keyword>
<evidence type="ECO:0000259" key="10">
    <source>
        <dbReference type="Pfam" id="PF01545"/>
    </source>
</evidence>
<feature type="transmembrane region" description="Helical" evidence="9">
    <location>
        <begin position="393"/>
        <end position="411"/>
    </location>
</feature>
<feature type="transmembrane region" description="Helical" evidence="9">
    <location>
        <begin position="353"/>
        <end position="372"/>
    </location>
</feature>
<dbReference type="InterPro" id="IPR058533">
    <property type="entry name" value="Cation_efflux_TM"/>
</dbReference>
<feature type="transmembrane region" description="Helical" evidence="9">
    <location>
        <begin position="423"/>
        <end position="443"/>
    </location>
</feature>
<dbReference type="Gene3D" id="1.20.1510.10">
    <property type="entry name" value="Cation efflux protein transmembrane domain"/>
    <property type="match status" value="2"/>
</dbReference>
<comment type="caution">
    <text evidence="11">The sequence shown here is derived from an EMBL/GenBank/DDBJ whole genome shotgun (WGS) entry which is preliminary data.</text>
</comment>
<protein>
    <submittedName>
        <fullName evidence="11">Cation diffusion facilitator family transporter</fullName>
    </submittedName>
</protein>
<feature type="compositionally biased region" description="Basic and acidic residues" evidence="8">
    <location>
        <begin position="472"/>
        <end position="489"/>
    </location>
</feature>
<dbReference type="InterPro" id="IPR027469">
    <property type="entry name" value="Cation_efflux_TMD_sf"/>
</dbReference>
<dbReference type="GO" id="GO:0005794">
    <property type="term" value="C:Golgi apparatus"/>
    <property type="evidence" value="ECO:0007669"/>
    <property type="project" value="TreeGrafter"/>
</dbReference>
<feature type="region of interest" description="Disordered" evidence="8">
    <location>
        <begin position="623"/>
        <end position="667"/>
    </location>
</feature>
<evidence type="ECO:0000256" key="2">
    <source>
        <dbReference type="ARBA" id="ARBA00008873"/>
    </source>
</evidence>
<dbReference type="SUPFAM" id="SSF161111">
    <property type="entry name" value="Cation efflux protein transmembrane domain-like"/>
    <property type="match status" value="1"/>
</dbReference>
<evidence type="ECO:0000256" key="6">
    <source>
        <dbReference type="ARBA" id="ARBA00023065"/>
    </source>
</evidence>
<evidence type="ECO:0000256" key="7">
    <source>
        <dbReference type="ARBA" id="ARBA00023136"/>
    </source>
</evidence>
<evidence type="ECO:0000256" key="8">
    <source>
        <dbReference type="SAM" id="MobiDB-lite"/>
    </source>
</evidence>
<feature type="compositionally biased region" description="Low complexity" evidence="8">
    <location>
        <begin position="630"/>
        <end position="656"/>
    </location>
</feature>
<feature type="transmembrane region" description="Helical" evidence="9">
    <location>
        <begin position="322"/>
        <end position="341"/>
    </location>
</feature>
<dbReference type="GO" id="GO:1904257">
    <property type="term" value="P:zinc ion import into Golgi lumen"/>
    <property type="evidence" value="ECO:0007669"/>
    <property type="project" value="TreeGrafter"/>
</dbReference>
<evidence type="ECO:0000313" key="12">
    <source>
        <dbReference type="Proteomes" id="UP000383932"/>
    </source>
</evidence>
<feature type="compositionally biased region" description="Basic residues" evidence="8">
    <location>
        <begin position="448"/>
        <end position="460"/>
    </location>
</feature>
<feature type="domain" description="Cation efflux protein transmembrane" evidence="10">
    <location>
        <begin position="659"/>
        <end position="729"/>
    </location>
</feature>
<feature type="transmembrane region" description="Helical" evidence="9">
    <location>
        <begin position="195"/>
        <end position="216"/>
    </location>
</feature>
<evidence type="ECO:0000256" key="9">
    <source>
        <dbReference type="SAM" id="Phobius"/>
    </source>
</evidence>
<keyword evidence="3" id="KW-0813">Transport</keyword>